<dbReference type="InterPro" id="IPR045183">
    <property type="entry name" value="Ebi-like"/>
</dbReference>
<gene>
    <name evidence="7" type="ORF">WKI299_LOCUS5627</name>
</gene>
<dbReference type="InterPro" id="IPR036322">
    <property type="entry name" value="WD40_repeat_dom_sf"/>
</dbReference>
<dbReference type="SMART" id="SM00320">
    <property type="entry name" value="WD40"/>
    <property type="match status" value="3"/>
</dbReference>
<sequence>MVAFVWIVLGRPDDLNRSIQPVSRMLLHQRLIVRRLMAPLRSRKMFVSLSQDSYFERNFILSADVDRTTIIWDANSGHCKQQFSFHTTPALDVDWQSDTTFASCFHDMTLNSPSHPKTVESLVWNVSTEMPAHNLQAHNKEIYTIKWSSTGPGTMDPNATLFLTSSDDRLLATDSFDKAINIWDIARGQIVHGYRGTHVGASASDRTMCVLDLRK</sequence>
<keyword evidence="3" id="KW-0677">Repeat</keyword>
<evidence type="ECO:0000313" key="8">
    <source>
        <dbReference type="Proteomes" id="UP000663856"/>
    </source>
</evidence>
<dbReference type="GO" id="GO:0006357">
    <property type="term" value="P:regulation of transcription by RNA polymerase II"/>
    <property type="evidence" value="ECO:0007669"/>
    <property type="project" value="TreeGrafter"/>
</dbReference>
<evidence type="ECO:0000256" key="6">
    <source>
        <dbReference type="PROSITE-ProRule" id="PRU00221"/>
    </source>
</evidence>
<feature type="repeat" description="WD" evidence="6">
    <location>
        <begin position="165"/>
        <end position="193"/>
    </location>
</feature>
<dbReference type="InterPro" id="IPR001680">
    <property type="entry name" value="WD40_rpt"/>
</dbReference>
<dbReference type="Proteomes" id="UP000663856">
    <property type="component" value="Unassembled WGS sequence"/>
</dbReference>
<accession>A0A816N224</accession>
<keyword evidence="2 6" id="KW-0853">WD repeat</keyword>
<dbReference type="GO" id="GO:0000118">
    <property type="term" value="C:histone deacetylase complex"/>
    <property type="evidence" value="ECO:0007669"/>
    <property type="project" value="TreeGrafter"/>
</dbReference>
<evidence type="ECO:0000256" key="5">
    <source>
        <dbReference type="ARBA" id="ARBA00025741"/>
    </source>
</evidence>
<dbReference type="AlphaFoldDB" id="A0A816N224"/>
<dbReference type="GO" id="GO:0003714">
    <property type="term" value="F:transcription corepressor activity"/>
    <property type="evidence" value="ECO:0007669"/>
    <property type="project" value="InterPro"/>
</dbReference>
<dbReference type="PANTHER" id="PTHR22846:SF2">
    <property type="entry name" value="F-BOX-LIKE_WD REPEAT-CONTAINING PROTEIN EBI"/>
    <property type="match status" value="1"/>
</dbReference>
<evidence type="ECO:0000256" key="2">
    <source>
        <dbReference type="ARBA" id="ARBA00022574"/>
    </source>
</evidence>
<dbReference type="Pfam" id="PF00400">
    <property type="entry name" value="WD40"/>
    <property type="match status" value="1"/>
</dbReference>
<comment type="caution">
    <text evidence="7">The sequence shown here is derived from an EMBL/GenBank/DDBJ whole genome shotgun (WGS) entry which is preliminary data.</text>
</comment>
<organism evidence="7 8">
    <name type="scientific">Rotaria magnacalcarata</name>
    <dbReference type="NCBI Taxonomy" id="392030"/>
    <lineage>
        <taxon>Eukaryota</taxon>
        <taxon>Metazoa</taxon>
        <taxon>Spiralia</taxon>
        <taxon>Gnathifera</taxon>
        <taxon>Rotifera</taxon>
        <taxon>Eurotatoria</taxon>
        <taxon>Bdelloidea</taxon>
        <taxon>Philodinida</taxon>
        <taxon>Philodinidae</taxon>
        <taxon>Rotaria</taxon>
    </lineage>
</organism>
<keyword evidence="4" id="KW-0539">Nucleus</keyword>
<dbReference type="PANTHER" id="PTHR22846">
    <property type="entry name" value="WD40 REPEAT PROTEIN"/>
    <property type="match status" value="1"/>
</dbReference>
<evidence type="ECO:0000256" key="1">
    <source>
        <dbReference type="ARBA" id="ARBA00004123"/>
    </source>
</evidence>
<dbReference type="PROSITE" id="PS50082">
    <property type="entry name" value="WD_REPEATS_2"/>
    <property type="match status" value="1"/>
</dbReference>
<evidence type="ECO:0000256" key="4">
    <source>
        <dbReference type="ARBA" id="ARBA00023242"/>
    </source>
</evidence>
<dbReference type="Gene3D" id="2.130.10.10">
    <property type="entry name" value="YVTN repeat-like/Quinoprotein amine dehydrogenase"/>
    <property type="match status" value="2"/>
</dbReference>
<name>A0A816N224_9BILA</name>
<evidence type="ECO:0000256" key="3">
    <source>
        <dbReference type="ARBA" id="ARBA00022737"/>
    </source>
</evidence>
<dbReference type="EMBL" id="CAJNRF010001566">
    <property type="protein sequence ID" value="CAF2018079.1"/>
    <property type="molecule type" value="Genomic_DNA"/>
</dbReference>
<evidence type="ECO:0000313" key="7">
    <source>
        <dbReference type="EMBL" id="CAF2018079.1"/>
    </source>
</evidence>
<comment type="similarity">
    <text evidence="5">Belongs to the WD repeat EBI family.</text>
</comment>
<reference evidence="7" key="1">
    <citation type="submission" date="2021-02" db="EMBL/GenBank/DDBJ databases">
        <authorList>
            <person name="Nowell W R."/>
        </authorList>
    </citation>
    <scope>NUCLEOTIDE SEQUENCE</scope>
</reference>
<dbReference type="InterPro" id="IPR015943">
    <property type="entry name" value="WD40/YVTN_repeat-like_dom_sf"/>
</dbReference>
<protein>
    <submittedName>
        <fullName evidence="7">Uncharacterized protein</fullName>
    </submittedName>
</protein>
<proteinExistence type="inferred from homology"/>
<dbReference type="SUPFAM" id="SSF50978">
    <property type="entry name" value="WD40 repeat-like"/>
    <property type="match status" value="1"/>
</dbReference>
<comment type="subcellular location">
    <subcellularLocation>
        <location evidence="1">Nucleus</location>
    </subcellularLocation>
</comment>